<dbReference type="InterPro" id="IPR000595">
    <property type="entry name" value="cNMP-bd_dom"/>
</dbReference>
<dbReference type="InterPro" id="IPR051413">
    <property type="entry name" value="K/Na_HCN_channel"/>
</dbReference>
<gene>
    <name evidence="3" type="ORF">WN48_02270</name>
</gene>
<organism evidence="3 4">
    <name type="scientific">Eufriesea mexicana</name>
    <dbReference type="NCBI Taxonomy" id="516756"/>
    <lineage>
        <taxon>Eukaryota</taxon>
        <taxon>Metazoa</taxon>
        <taxon>Ecdysozoa</taxon>
        <taxon>Arthropoda</taxon>
        <taxon>Hexapoda</taxon>
        <taxon>Insecta</taxon>
        <taxon>Pterygota</taxon>
        <taxon>Neoptera</taxon>
        <taxon>Endopterygota</taxon>
        <taxon>Hymenoptera</taxon>
        <taxon>Apocrita</taxon>
        <taxon>Aculeata</taxon>
        <taxon>Apoidea</taxon>
        <taxon>Anthophila</taxon>
        <taxon>Apidae</taxon>
        <taxon>Eufriesea</taxon>
    </lineage>
</organism>
<keyword evidence="1" id="KW-1133">Transmembrane helix</keyword>
<evidence type="ECO:0000313" key="3">
    <source>
        <dbReference type="EMBL" id="OAD57321.1"/>
    </source>
</evidence>
<dbReference type="GO" id="GO:0003254">
    <property type="term" value="P:regulation of membrane depolarization"/>
    <property type="evidence" value="ECO:0007669"/>
    <property type="project" value="TreeGrafter"/>
</dbReference>
<reference evidence="3 4" key="1">
    <citation type="submission" date="2015-07" db="EMBL/GenBank/DDBJ databases">
        <title>The genome of Eufriesea mexicana.</title>
        <authorList>
            <person name="Pan H."/>
            <person name="Kapheim K."/>
        </authorList>
    </citation>
    <scope>NUCLEOTIDE SEQUENCE [LARGE SCALE GENOMIC DNA]</scope>
    <source>
        <strain evidence="3">0111107269</strain>
        <tissue evidence="3">Whole body</tissue>
    </source>
</reference>
<dbReference type="SMART" id="SM00100">
    <property type="entry name" value="cNMP"/>
    <property type="match status" value="1"/>
</dbReference>
<name>A0A310SFW5_9HYME</name>
<feature type="domain" description="Cyclic nucleotide-binding" evidence="2">
    <location>
        <begin position="205"/>
        <end position="322"/>
    </location>
</feature>
<dbReference type="EMBL" id="KQ761619">
    <property type="protein sequence ID" value="OAD57321.1"/>
    <property type="molecule type" value="Genomic_DNA"/>
</dbReference>
<dbReference type="InterPro" id="IPR018490">
    <property type="entry name" value="cNMP-bd_dom_sf"/>
</dbReference>
<accession>A0A310SFW5</accession>
<dbReference type="InterPro" id="IPR014710">
    <property type="entry name" value="RmlC-like_jellyroll"/>
</dbReference>
<dbReference type="GO" id="GO:0005249">
    <property type="term" value="F:voltage-gated potassium channel activity"/>
    <property type="evidence" value="ECO:0007669"/>
    <property type="project" value="TreeGrafter"/>
</dbReference>
<keyword evidence="4" id="KW-1185">Reference proteome</keyword>
<dbReference type="GO" id="GO:0035725">
    <property type="term" value="P:sodium ion transmembrane transport"/>
    <property type="evidence" value="ECO:0007669"/>
    <property type="project" value="TreeGrafter"/>
</dbReference>
<evidence type="ECO:0000256" key="1">
    <source>
        <dbReference type="SAM" id="Phobius"/>
    </source>
</evidence>
<dbReference type="OrthoDB" id="2021138at2759"/>
<dbReference type="Gene3D" id="2.60.120.10">
    <property type="entry name" value="Jelly Rolls"/>
    <property type="match status" value="1"/>
</dbReference>
<dbReference type="CDD" id="cd00038">
    <property type="entry name" value="CAP_ED"/>
    <property type="match status" value="1"/>
</dbReference>
<feature type="non-terminal residue" evidence="3">
    <location>
        <position position="1"/>
    </location>
</feature>
<feature type="transmembrane region" description="Helical" evidence="1">
    <location>
        <begin position="87"/>
        <end position="110"/>
    </location>
</feature>
<dbReference type="PANTHER" id="PTHR45689">
    <property type="entry name" value="I[[H]] CHANNEL, ISOFORM E"/>
    <property type="match status" value="1"/>
</dbReference>
<dbReference type="GO" id="GO:0098855">
    <property type="term" value="C:HCN channel complex"/>
    <property type="evidence" value="ECO:0007669"/>
    <property type="project" value="TreeGrafter"/>
</dbReference>
<keyword evidence="1" id="KW-0812">Transmembrane</keyword>
<dbReference type="AlphaFoldDB" id="A0A310SFW5"/>
<dbReference type="SUPFAM" id="SSF51206">
    <property type="entry name" value="cAMP-binding domain-like"/>
    <property type="match status" value="1"/>
</dbReference>
<dbReference type="Proteomes" id="UP000250275">
    <property type="component" value="Unassembled WGS sequence"/>
</dbReference>
<dbReference type="Pfam" id="PF00027">
    <property type="entry name" value="cNMP_binding"/>
    <property type="match status" value="1"/>
</dbReference>
<sequence>KRLLDIHICELPKTSDSNLPKLPPNAKFYTRWKRSFQKLLLVSVNHPLIRNFLRSYAAIAFEKKRHGRSSLWWVIHPCSYLRYYWDLLMTFILLYMFIAIPYILAFHRIAKSSGPESWNPVYPAYIICIFDIALNFITGFKSRDGHEIFLDPFLITRCRTRIKISTNYATSSYFKENAVSSTLSNHLNQEIMIHSSRGLLDTAIILHYLPRNVIGNLMGILKPVIYLNEDIIYKSKTEGDSMFFIVSGTVALITFSGKEICHEKDGGYFGEAALIFPKRRRLETVIALEVCELLRLNRRDFKRMFSLTSTFYKRLEKVAKQRFDQINEL</sequence>
<feature type="transmembrane region" description="Helical" evidence="1">
    <location>
        <begin position="122"/>
        <end position="140"/>
    </location>
</feature>
<evidence type="ECO:0000259" key="2">
    <source>
        <dbReference type="PROSITE" id="PS50042"/>
    </source>
</evidence>
<dbReference type="PROSITE" id="PS50042">
    <property type="entry name" value="CNMP_BINDING_3"/>
    <property type="match status" value="1"/>
</dbReference>
<proteinExistence type="predicted"/>
<evidence type="ECO:0000313" key="4">
    <source>
        <dbReference type="Proteomes" id="UP000250275"/>
    </source>
</evidence>
<protein>
    <submittedName>
        <fullName evidence="3">Potassium/sodium hyperpolarization-activated cyclic nucleotide-gated channel 4</fullName>
    </submittedName>
</protein>
<keyword evidence="1" id="KW-0472">Membrane</keyword>
<dbReference type="PANTHER" id="PTHR45689:SF14">
    <property type="entry name" value="CYCLIC NUCLEOTIDE-GATED CATION CHANNEL SUBUNIT A-LIKE PROTEIN"/>
    <property type="match status" value="1"/>
</dbReference>
<feature type="non-terminal residue" evidence="3">
    <location>
        <position position="329"/>
    </location>
</feature>